<evidence type="ECO:0008006" key="4">
    <source>
        <dbReference type="Google" id="ProtNLM"/>
    </source>
</evidence>
<comment type="caution">
    <text evidence="2">The sequence shown here is derived from an EMBL/GenBank/DDBJ whole genome shotgun (WGS) entry which is preliminary data.</text>
</comment>
<dbReference type="EMBL" id="MVHJ01000012">
    <property type="protein sequence ID" value="ORA03990.1"/>
    <property type="molecule type" value="Genomic_DNA"/>
</dbReference>
<keyword evidence="1" id="KW-1133">Transmembrane helix</keyword>
<dbReference type="AlphaFoldDB" id="A0A1W9YW63"/>
<name>A0A1W9YW63_MYCBA</name>
<feature type="transmembrane region" description="Helical" evidence="1">
    <location>
        <begin position="82"/>
        <end position="103"/>
    </location>
</feature>
<dbReference type="OrthoDB" id="4231743at2"/>
<organism evidence="2 3">
    <name type="scientific">Mycolicibacterium bacteremicum</name>
    <name type="common">Mycobacterium bacteremicum</name>
    <dbReference type="NCBI Taxonomy" id="564198"/>
    <lineage>
        <taxon>Bacteria</taxon>
        <taxon>Bacillati</taxon>
        <taxon>Actinomycetota</taxon>
        <taxon>Actinomycetes</taxon>
        <taxon>Mycobacteriales</taxon>
        <taxon>Mycobacteriaceae</taxon>
        <taxon>Mycolicibacterium</taxon>
    </lineage>
</organism>
<reference evidence="2 3" key="1">
    <citation type="submission" date="2017-02" db="EMBL/GenBank/DDBJ databases">
        <title>The new phylogeny of genus Mycobacterium.</title>
        <authorList>
            <person name="Tortoli E."/>
            <person name="Trovato A."/>
            <person name="Cirillo D.M."/>
        </authorList>
    </citation>
    <scope>NUCLEOTIDE SEQUENCE [LARGE SCALE GENOMIC DNA]</scope>
    <source>
        <strain evidence="2 3">DSM 45578</strain>
    </source>
</reference>
<protein>
    <recommendedName>
        <fullName evidence="4">DUF2834 domain-containing protein</fullName>
    </recommendedName>
</protein>
<keyword evidence="3" id="KW-1185">Reference proteome</keyword>
<accession>A0A1W9YW63</accession>
<proteinExistence type="predicted"/>
<dbReference type="Proteomes" id="UP000192366">
    <property type="component" value="Unassembled WGS sequence"/>
</dbReference>
<gene>
    <name evidence="2" type="ORF">BST17_15980</name>
</gene>
<evidence type="ECO:0000313" key="3">
    <source>
        <dbReference type="Proteomes" id="UP000192366"/>
    </source>
</evidence>
<evidence type="ECO:0000313" key="2">
    <source>
        <dbReference type="EMBL" id="ORA03990.1"/>
    </source>
</evidence>
<dbReference type="Pfam" id="PF11196">
    <property type="entry name" value="DUF2834"/>
    <property type="match status" value="1"/>
</dbReference>
<feature type="transmembrane region" description="Helical" evidence="1">
    <location>
        <begin position="49"/>
        <end position="70"/>
    </location>
</feature>
<dbReference type="InterPro" id="IPR021362">
    <property type="entry name" value="DUF2834"/>
</dbReference>
<keyword evidence="1" id="KW-0812">Transmembrane</keyword>
<keyword evidence="1" id="KW-0472">Membrane</keyword>
<sequence>MTTSSRVRCALYAVIAASALVATWSQNIAYLDSPATLLSDFTADLMATAAARSFTADLLLLSLAVVILMLVEARRQGVRFVWAYIVAGLLVAISVSFPVFLIAREVAMARRVTTS</sequence>
<dbReference type="RefSeq" id="WP_083059708.1">
    <property type="nucleotide sequence ID" value="NZ_JACKVM010000014.1"/>
</dbReference>
<dbReference type="STRING" id="564198.BST17_15980"/>
<evidence type="ECO:0000256" key="1">
    <source>
        <dbReference type="SAM" id="Phobius"/>
    </source>
</evidence>